<dbReference type="Pfam" id="PF00196">
    <property type="entry name" value="GerE"/>
    <property type="match status" value="1"/>
</dbReference>
<evidence type="ECO:0000256" key="1">
    <source>
        <dbReference type="ARBA" id="ARBA00022553"/>
    </source>
</evidence>
<dbReference type="SUPFAM" id="SSF46894">
    <property type="entry name" value="C-terminal effector domain of the bipartite response regulators"/>
    <property type="match status" value="1"/>
</dbReference>
<dbReference type="PRINTS" id="PR00038">
    <property type="entry name" value="HTHLUXR"/>
</dbReference>
<dbReference type="InterPro" id="IPR058245">
    <property type="entry name" value="NreC/VraR/RcsB-like_REC"/>
</dbReference>
<dbReference type="InterPro" id="IPR000792">
    <property type="entry name" value="Tscrpt_reg_LuxR_C"/>
</dbReference>
<protein>
    <submittedName>
        <fullName evidence="6">Response regulator transcription factor</fullName>
    </submittedName>
</protein>
<proteinExistence type="predicted"/>
<dbReference type="InterPro" id="IPR051015">
    <property type="entry name" value="EvgA-like"/>
</dbReference>
<dbReference type="SMART" id="SM00421">
    <property type="entry name" value="HTH_LUXR"/>
    <property type="match status" value="1"/>
</dbReference>
<evidence type="ECO:0000313" key="7">
    <source>
        <dbReference type="Proteomes" id="UP001055580"/>
    </source>
</evidence>
<keyword evidence="7" id="KW-1185">Reference proteome</keyword>
<keyword evidence="1 3" id="KW-0597">Phosphoprotein</keyword>
<dbReference type="PROSITE" id="PS50043">
    <property type="entry name" value="HTH_LUXR_2"/>
    <property type="match status" value="1"/>
</dbReference>
<evidence type="ECO:0000259" key="5">
    <source>
        <dbReference type="PROSITE" id="PS50110"/>
    </source>
</evidence>
<dbReference type="PROSITE" id="PS50110">
    <property type="entry name" value="RESPONSE_REGULATORY"/>
    <property type="match status" value="1"/>
</dbReference>
<feature type="modified residue" description="4-aspartylphosphate" evidence="3">
    <location>
        <position position="50"/>
    </location>
</feature>
<dbReference type="CDD" id="cd06170">
    <property type="entry name" value="LuxR_C_like"/>
    <property type="match status" value="1"/>
</dbReference>
<gene>
    <name evidence="6" type="ORF">M9980_11000</name>
</gene>
<dbReference type="PANTHER" id="PTHR45566">
    <property type="entry name" value="HTH-TYPE TRANSCRIPTIONAL REGULATOR YHJB-RELATED"/>
    <property type="match status" value="1"/>
</dbReference>
<dbReference type="PROSITE" id="PS00622">
    <property type="entry name" value="HTH_LUXR_1"/>
    <property type="match status" value="1"/>
</dbReference>
<dbReference type="InterPro" id="IPR001789">
    <property type="entry name" value="Sig_transdc_resp-reg_receiver"/>
</dbReference>
<dbReference type="RefSeq" id="WP_250750668.1">
    <property type="nucleotide sequence ID" value="NZ_CP098401.1"/>
</dbReference>
<dbReference type="CDD" id="cd17535">
    <property type="entry name" value="REC_NarL-like"/>
    <property type="match status" value="1"/>
</dbReference>
<dbReference type="InterPro" id="IPR011006">
    <property type="entry name" value="CheY-like_superfamily"/>
</dbReference>
<organism evidence="6 7">
    <name type="scientific">Sphingomonas donggukensis</name>
    <dbReference type="NCBI Taxonomy" id="2949093"/>
    <lineage>
        <taxon>Bacteria</taxon>
        <taxon>Pseudomonadati</taxon>
        <taxon>Pseudomonadota</taxon>
        <taxon>Alphaproteobacteria</taxon>
        <taxon>Sphingomonadales</taxon>
        <taxon>Sphingomonadaceae</taxon>
        <taxon>Sphingomonas</taxon>
    </lineage>
</organism>
<dbReference type="SUPFAM" id="SSF52172">
    <property type="entry name" value="CheY-like"/>
    <property type="match status" value="1"/>
</dbReference>
<accession>A0ABY4TRQ2</accession>
<name>A0ABY4TRQ2_9SPHN</name>
<evidence type="ECO:0000256" key="3">
    <source>
        <dbReference type="PROSITE-ProRule" id="PRU00169"/>
    </source>
</evidence>
<dbReference type="EMBL" id="CP098401">
    <property type="protein sequence ID" value="URW75083.1"/>
    <property type="molecule type" value="Genomic_DNA"/>
</dbReference>
<dbReference type="Gene3D" id="3.40.50.2300">
    <property type="match status" value="1"/>
</dbReference>
<reference evidence="6" key="1">
    <citation type="submission" date="2022-05" db="EMBL/GenBank/DDBJ databases">
        <title>Sphingomonas sp. strain RMG20 Genome sequencing and assembly.</title>
        <authorList>
            <person name="Kim I."/>
        </authorList>
    </citation>
    <scope>NUCLEOTIDE SEQUENCE</scope>
    <source>
        <strain evidence="6">RMG20</strain>
    </source>
</reference>
<dbReference type="PANTHER" id="PTHR45566:SF1">
    <property type="entry name" value="HTH-TYPE TRANSCRIPTIONAL REGULATOR YHJB-RELATED"/>
    <property type="match status" value="1"/>
</dbReference>
<evidence type="ECO:0000313" key="6">
    <source>
        <dbReference type="EMBL" id="URW75083.1"/>
    </source>
</evidence>
<sequence>MIADDHPMVSTAMKMAVNAVDPAVMVETASTLGEAEQRLRARRFDLLLLDLLLPDVQGFAGLAVARALAPTTPIAIVSSHDDEATVRQAARLGARGFISKAAPVDDMMAALRVLLDGGQWLPDGATVPDAQAGPSAADRIGELSVAQLRVLRGTASGRQNKQIAFDLGISEPTVKSHLSAIFKKLGVTNRTQAVLALRSLDGDAAAPDEAIETE</sequence>
<dbReference type="InterPro" id="IPR016032">
    <property type="entry name" value="Sig_transdc_resp-reg_C-effctor"/>
</dbReference>
<dbReference type="SMART" id="SM00448">
    <property type="entry name" value="REC"/>
    <property type="match status" value="1"/>
</dbReference>
<dbReference type="Pfam" id="PF00072">
    <property type="entry name" value="Response_reg"/>
    <property type="match status" value="1"/>
</dbReference>
<keyword evidence="2" id="KW-0238">DNA-binding</keyword>
<feature type="domain" description="HTH luxR-type" evidence="4">
    <location>
        <begin position="136"/>
        <end position="201"/>
    </location>
</feature>
<evidence type="ECO:0000256" key="2">
    <source>
        <dbReference type="ARBA" id="ARBA00023125"/>
    </source>
</evidence>
<evidence type="ECO:0000259" key="4">
    <source>
        <dbReference type="PROSITE" id="PS50043"/>
    </source>
</evidence>
<dbReference type="Proteomes" id="UP001055580">
    <property type="component" value="Chromosome"/>
</dbReference>
<feature type="domain" description="Response regulatory" evidence="5">
    <location>
        <begin position="1"/>
        <end position="115"/>
    </location>
</feature>